<feature type="compositionally biased region" description="Basic residues" evidence="1">
    <location>
        <begin position="68"/>
        <end position="91"/>
    </location>
</feature>
<comment type="caution">
    <text evidence="2">The sequence shown here is derived from an EMBL/GenBank/DDBJ whole genome shotgun (WGS) entry which is preliminary data.</text>
</comment>
<organism evidence="2 3">
    <name type="scientific">Ensete ventricosum</name>
    <name type="common">Abyssinian banana</name>
    <name type="synonym">Musa ensete</name>
    <dbReference type="NCBI Taxonomy" id="4639"/>
    <lineage>
        <taxon>Eukaryota</taxon>
        <taxon>Viridiplantae</taxon>
        <taxon>Streptophyta</taxon>
        <taxon>Embryophyta</taxon>
        <taxon>Tracheophyta</taxon>
        <taxon>Spermatophyta</taxon>
        <taxon>Magnoliopsida</taxon>
        <taxon>Liliopsida</taxon>
        <taxon>Zingiberales</taxon>
        <taxon>Musaceae</taxon>
        <taxon>Ensete</taxon>
    </lineage>
</organism>
<feature type="region of interest" description="Disordered" evidence="1">
    <location>
        <begin position="113"/>
        <end position="258"/>
    </location>
</feature>
<dbReference type="EMBL" id="AMZH03012729">
    <property type="protein sequence ID" value="RRT50507.1"/>
    <property type="molecule type" value="Genomic_DNA"/>
</dbReference>
<accession>A0A426YFQ4</accession>
<proteinExistence type="predicted"/>
<gene>
    <name evidence="2" type="ORF">B296_00039863</name>
</gene>
<protein>
    <submittedName>
        <fullName evidence="2">Uncharacterized protein</fullName>
    </submittedName>
</protein>
<evidence type="ECO:0000313" key="3">
    <source>
        <dbReference type="Proteomes" id="UP000287651"/>
    </source>
</evidence>
<name>A0A426YFQ4_ENSVE</name>
<feature type="compositionally biased region" description="Basic and acidic residues" evidence="1">
    <location>
        <begin position="92"/>
        <end position="101"/>
    </location>
</feature>
<feature type="compositionally biased region" description="Acidic residues" evidence="1">
    <location>
        <begin position="219"/>
        <end position="248"/>
    </location>
</feature>
<dbReference type="PANTHER" id="PTHR36968">
    <property type="entry name" value="HOMEOBOX-DDT DOMAIN PROTEIN RLT2"/>
    <property type="match status" value="1"/>
</dbReference>
<feature type="region of interest" description="Disordered" evidence="1">
    <location>
        <begin position="1"/>
        <end position="101"/>
    </location>
</feature>
<dbReference type="PANTHER" id="PTHR36968:SF5">
    <property type="entry name" value="HOMEOBOX-DDT DOMAIN PROTEIN RLT2"/>
    <property type="match status" value="1"/>
</dbReference>
<feature type="compositionally biased region" description="Basic and acidic residues" evidence="1">
    <location>
        <begin position="174"/>
        <end position="183"/>
    </location>
</feature>
<dbReference type="AlphaFoldDB" id="A0A426YFQ4"/>
<feature type="compositionally biased region" description="Basic residues" evidence="1">
    <location>
        <begin position="24"/>
        <end position="42"/>
    </location>
</feature>
<sequence length="258" mass="28308">MGTPDRLDYQNDGRWLDTGSGYRGRGRGSRGRGGRGRGRGGRGLRGSGSSSRIEFRTDTIGSFEKATRKYTRRGRTRGRGRRRGRRTIRPRQRSDNRVATIDKRSLLGSFITANSSSKQARIEESPASSGEEEWGLAEEAGKTYVEEDDNSVGFESDENGRASGDEFDDQAADSARDDYDEGKSTGLIDDETEEEDGGDMVDEEGEEEDVGGDGHDLDAYMDDDDDDEMRDNPEDVGDAEGNGDEDEGASSFSSEYSD</sequence>
<evidence type="ECO:0000256" key="1">
    <source>
        <dbReference type="SAM" id="MobiDB-lite"/>
    </source>
</evidence>
<feature type="compositionally biased region" description="Basic and acidic residues" evidence="1">
    <location>
        <begin position="1"/>
        <end position="15"/>
    </location>
</feature>
<evidence type="ECO:0000313" key="2">
    <source>
        <dbReference type="EMBL" id="RRT50507.1"/>
    </source>
</evidence>
<dbReference type="Proteomes" id="UP000287651">
    <property type="component" value="Unassembled WGS sequence"/>
</dbReference>
<dbReference type="InterPro" id="IPR044977">
    <property type="entry name" value="RLT1-3"/>
</dbReference>
<feature type="compositionally biased region" description="Acidic residues" evidence="1">
    <location>
        <begin position="188"/>
        <end position="211"/>
    </location>
</feature>
<dbReference type="GO" id="GO:0006357">
    <property type="term" value="P:regulation of transcription by RNA polymerase II"/>
    <property type="evidence" value="ECO:0007669"/>
    <property type="project" value="InterPro"/>
</dbReference>
<reference evidence="2 3" key="1">
    <citation type="journal article" date="2014" name="Agronomy (Basel)">
        <title>A Draft Genome Sequence for Ensete ventricosum, the Drought-Tolerant Tree Against Hunger.</title>
        <authorList>
            <person name="Harrison J."/>
            <person name="Moore K.A."/>
            <person name="Paszkiewicz K."/>
            <person name="Jones T."/>
            <person name="Grant M."/>
            <person name="Ambacheew D."/>
            <person name="Muzemil S."/>
            <person name="Studholme D.J."/>
        </authorList>
    </citation>
    <scope>NUCLEOTIDE SEQUENCE [LARGE SCALE GENOMIC DNA]</scope>
</reference>